<feature type="compositionally biased region" description="Polar residues" evidence="1">
    <location>
        <begin position="438"/>
        <end position="463"/>
    </location>
</feature>
<accession>A0A7R9CR48</accession>
<dbReference type="SMART" id="SM00228">
    <property type="entry name" value="PDZ"/>
    <property type="match status" value="3"/>
</dbReference>
<dbReference type="InterPro" id="IPR001478">
    <property type="entry name" value="PDZ"/>
</dbReference>
<dbReference type="GO" id="GO:0016323">
    <property type="term" value="C:basolateral plasma membrane"/>
    <property type="evidence" value="ECO:0007669"/>
    <property type="project" value="TreeGrafter"/>
</dbReference>
<feature type="compositionally biased region" description="Low complexity" evidence="1">
    <location>
        <begin position="510"/>
        <end position="531"/>
    </location>
</feature>
<dbReference type="GO" id="GO:0098968">
    <property type="term" value="P:neurotransmitter receptor transport postsynaptic membrane to endosome"/>
    <property type="evidence" value="ECO:0007669"/>
    <property type="project" value="TreeGrafter"/>
</dbReference>
<dbReference type="GO" id="GO:0098609">
    <property type="term" value="P:cell-cell adhesion"/>
    <property type="evidence" value="ECO:0007669"/>
    <property type="project" value="TreeGrafter"/>
</dbReference>
<dbReference type="InterPro" id="IPR050614">
    <property type="entry name" value="Synaptic_Scaffolding_LAP-MAGUK"/>
</dbReference>
<dbReference type="GO" id="GO:0045211">
    <property type="term" value="C:postsynaptic membrane"/>
    <property type="evidence" value="ECO:0007669"/>
    <property type="project" value="TreeGrafter"/>
</dbReference>
<dbReference type="CDD" id="cd06673">
    <property type="entry name" value="PDZ10_MUPP1-PDZ8_PATJ-like"/>
    <property type="match status" value="1"/>
</dbReference>
<evidence type="ECO:0000259" key="2">
    <source>
        <dbReference type="PROSITE" id="PS50106"/>
    </source>
</evidence>
<dbReference type="GO" id="GO:0014069">
    <property type="term" value="C:postsynaptic density"/>
    <property type="evidence" value="ECO:0007669"/>
    <property type="project" value="TreeGrafter"/>
</dbReference>
<dbReference type="SUPFAM" id="SSF50156">
    <property type="entry name" value="PDZ domain-like"/>
    <property type="match status" value="3"/>
</dbReference>
<dbReference type="AlphaFoldDB" id="A0A7R9CR48"/>
<organism evidence="3">
    <name type="scientific">Timema cristinae</name>
    <name type="common">Walking stick</name>
    <dbReference type="NCBI Taxonomy" id="61476"/>
    <lineage>
        <taxon>Eukaryota</taxon>
        <taxon>Metazoa</taxon>
        <taxon>Ecdysozoa</taxon>
        <taxon>Arthropoda</taxon>
        <taxon>Hexapoda</taxon>
        <taxon>Insecta</taxon>
        <taxon>Pterygota</taxon>
        <taxon>Neoptera</taxon>
        <taxon>Polyneoptera</taxon>
        <taxon>Phasmatodea</taxon>
        <taxon>Timematodea</taxon>
        <taxon>Timematoidea</taxon>
        <taxon>Timematidae</taxon>
        <taxon>Timema</taxon>
    </lineage>
</organism>
<dbReference type="GO" id="GO:0019901">
    <property type="term" value="F:protein kinase binding"/>
    <property type="evidence" value="ECO:0007669"/>
    <property type="project" value="TreeGrafter"/>
</dbReference>
<dbReference type="CDD" id="cd06674">
    <property type="entry name" value="PDZ11_MUPP1-PDZ9_PATJ-like"/>
    <property type="match status" value="1"/>
</dbReference>
<evidence type="ECO:0000256" key="1">
    <source>
        <dbReference type="SAM" id="MobiDB-lite"/>
    </source>
</evidence>
<dbReference type="GO" id="GO:0098887">
    <property type="term" value="P:neurotransmitter receptor transport, endosome to postsynaptic membrane"/>
    <property type="evidence" value="ECO:0007669"/>
    <property type="project" value="TreeGrafter"/>
</dbReference>
<dbReference type="Pfam" id="PF00595">
    <property type="entry name" value="PDZ"/>
    <property type="match status" value="3"/>
</dbReference>
<gene>
    <name evidence="3" type="ORF">TCEB3V08_LOCUS5265</name>
</gene>
<dbReference type="GO" id="GO:0043113">
    <property type="term" value="P:receptor clustering"/>
    <property type="evidence" value="ECO:0007669"/>
    <property type="project" value="TreeGrafter"/>
</dbReference>
<dbReference type="EMBL" id="OC317958">
    <property type="protein sequence ID" value="CAD7399920.1"/>
    <property type="molecule type" value="Genomic_DNA"/>
</dbReference>
<feature type="domain" description="PDZ" evidence="2">
    <location>
        <begin position="338"/>
        <end position="424"/>
    </location>
</feature>
<feature type="domain" description="PDZ" evidence="2">
    <location>
        <begin position="659"/>
        <end position="741"/>
    </location>
</feature>
<feature type="region of interest" description="Disordered" evidence="1">
    <location>
        <begin position="431"/>
        <end position="552"/>
    </location>
</feature>
<dbReference type="InterPro" id="IPR036034">
    <property type="entry name" value="PDZ_sf"/>
</dbReference>
<dbReference type="PANTHER" id="PTHR23119">
    <property type="entry name" value="DISCS LARGE"/>
    <property type="match status" value="1"/>
</dbReference>
<reference evidence="3" key="1">
    <citation type="submission" date="2020-11" db="EMBL/GenBank/DDBJ databases">
        <authorList>
            <person name="Tran Van P."/>
        </authorList>
    </citation>
    <scope>NUCLEOTIDE SEQUENCE</scope>
</reference>
<protein>
    <recommendedName>
        <fullName evidence="2">PDZ domain-containing protein</fullName>
    </recommendedName>
</protein>
<name>A0A7R9CR48_TIMCR</name>
<proteinExistence type="predicted"/>
<dbReference type="FunFam" id="2.30.42.10:FF:000038">
    <property type="entry name" value="Multiple PDZ domain protein isoform X1"/>
    <property type="match status" value="1"/>
</dbReference>
<dbReference type="GO" id="GO:0005912">
    <property type="term" value="C:adherens junction"/>
    <property type="evidence" value="ECO:0007669"/>
    <property type="project" value="TreeGrafter"/>
</dbReference>
<sequence length="800" mass="86641">MELCMILSQTGGRYSAALLGRCLDYASFAVAGNLASAYIINFSFHRVSLPVRCGQVSRLEQNNEHEHFHEHVRCSVRCGRLSRLEQNNKHEHFHEHVRCSVRCGHVSRLEQNNGHEHFHEHVRCSVRCGQVSRLEQNSEHKHFHEHVRCSVRCGRVSTTEDGEIEVRISEKPPPVHPTEIRTSISPSSTVGLNTTSALANYATEAADQPPRVKNKYLKSYCAPSNVPLSDLELETGFKTVSGQHHLGESRFFSILSWLWIHLANALVVLSSTAEDGEIEVRISLDTLRVPPSCVRVVPQGDSLCALFCSRRASALEDLAVKPITQFPVTLEDEPSMVEVATSPTQQGAQGLGIMIIEGKHAEVGQGIFISDIQEGSAAEQAGLVVGDMILAVNKDSLLSSDYDSAASLLKKTEGLVTLVVCNPNKAKEEDKKVELTIGASTDSRTSGHSPKPSQSAATPAQPSKEQDKPRLLLKPIITSLKPNKSPPSNTTSSISSTSLTPMNETASCKPSARPSTLSTSPAPSPATRLSPSPTPSGKLHPSTPEEPPVDPTTCEIIVGKETTVEINKDKMGLGLSIVGGSDTLLAVIIIHEVYPDGAAAKDSRLRPGDQILEVNSEDFRNITHSKALAALRQTPAKVKLVVFRDELIAKEEDILNVMEVELVKKPGKGLGLSIVGKKNGPGVFISDVVHGGIAEADGRLMKGDHILAVNGQDLKVATQEEAAAVLKTVSGKVTIRLGRIKVGKGISSTGSVDRVNNLSHAVWAESVSIPCSEQNFPRLSTKRASLIRHFATWSFRRRNL</sequence>
<dbReference type="CDD" id="cd23064">
    <property type="entry name" value="PDZ3_INAD-like"/>
    <property type="match status" value="1"/>
</dbReference>
<dbReference type="GO" id="GO:0045197">
    <property type="term" value="P:establishment or maintenance of epithelial cell apical/basal polarity"/>
    <property type="evidence" value="ECO:0007669"/>
    <property type="project" value="TreeGrafter"/>
</dbReference>
<feature type="compositionally biased region" description="Low complexity" evidence="1">
    <location>
        <begin position="481"/>
        <end position="501"/>
    </location>
</feature>
<feature type="domain" description="PDZ" evidence="2">
    <location>
        <begin position="563"/>
        <end position="646"/>
    </location>
</feature>
<evidence type="ECO:0000313" key="3">
    <source>
        <dbReference type="EMBL" id="CAD7399920.1"/>
    </source>
</evidence>
<dbReference type="PROSITE" id="PS50106">
    <property type="entry name" value="PDZ"/>
    <property type="match status" value="3"/>
</dbReference>
<dbReference type="PANTHER" id="PTHR23119:SF50">
    <property type="entry name" value="PDZ DOMAIN-CONTAINING PROTEIN"/>
    <property type="match status" value="1"/>
</dbReference>
<dbReference type="Gene3D" id="2.30.42.10">
    <property type="match status" value="3"/>
</dbReference>